<dbReference type="CDD" id="cd12180">
    <property type="entry name" value="2-Hacid_dh_15"/>
    <property type="match status" value="1"/>
</dbReference>
<proteinExistence type="predicted"/>
<dbReference type="Pfam" id="PF02826">
    <property type="entry name" value="2-Hacid_dh_C"/>
    <property type="match status" value="1"/>
</dbReference>
<evidence type="ECO:0000313" key="5">
    <source>
        <dbReference type="Proteomes" id="UP000292639"/>
    </source>
</evidence>
<feature type="domain" description="D-isomer specific 2-hydroxyacid dehydrogenase NAD-binding" evidence="3">
    <location>
        <begin position="110"/>
        <end position="280"/>
    </location>
</feature>
<keyword evidence="2" id="KW-0520">NAD</keyword>
<gene>
    <name evidence="4" type="ORF">DNJ96_18005</name>
</gene>
<dbReference type="GO" id="GO:0051287">
    <property type="term" value="F:NAD binding"/>
    <property type="evidence" value="ECO:0007669"/>
    <property type="project" value="InterPro"/>
</dbReference>
<sequence length="317" mass="34617">MSEVLIASQLDADANDYLRQRLPDQRIVDIEPGPDALGKVPEQASVFIVRPINVRGVNIAEPPAGWPWNLDWVQLGSSGIDFYPRWLFDAPQVTSAKGANANHVAEFALAAVFAAAKRLPDIWVKDDDWHFTYLQPLQGSTLGILGFGAIGQTLARKAQALGIRVLALGRPGHLIADIPGVEAASGLEQLFAESDHLVIAAPLTEQTRHLIGRQALAHAKPGLHLVNLARGGLLDQQALLEALEDGRLGRATLDVTDPEPLPAGHPLYQHPRVHISPHTSALSTDGKARFVDSFVDNFQRYRQRMPLNNLVDIQRGY</sequence>
<dbReference type="InterPro" id="IPR006140">
    <property type="entry name" value="D-isomer_DH_NAD-bd"/>
</dbReference>
<dbReference type="Gene3D" id="3.40.50.720">
    <property type="entry name" value="NAD(P)-binding Rossmann-like Domain"/>
    <property type="match status" value="2"/>
</dbReference>
<comment type="caution">
    <text evidence="4">The sequence shown here is derived from an EMBL/GenBank/DDBJ whole genome shotgun (WGS) entry which is preliminary data.</text>
</comment>
<keyword evidence="5" id="KW-1185">Reference proteome</keyword>
<organism evidence="4 5">
    <name type="scientific">Stutzerimonas kirkiae</name>
    <dbReference type="NCBI Taxonomy" id="2211392"/>
    <lineage>
        <taxon>Bacteria</taxon>
        <taxon>Pseudomonadati</taxon>
        <taxon>Pseudomonadota</taxon>
        <taxon>Gammaproteobacteria</taxon>
        <taxon>Pseudomonadales</taxon>
        <taxon>Pseudomonadaceae</taxon>
        <taxon>Stutzerimonas</taxon>
    </lineage>
</organism>
<evidence type="ECO:0000256" key="2">
    <source>
        <dbReference type="ARBA" id="ARBA00023027"/>
    </source>
</evidence>
<name>A0A4Q9QX90_9GAMM</name>
<dbReference type="SUPFAM" id="SSF51735">
    <property type="entry name" value="NAD(P)-binding Rossmann-fold domains"/>
    <property type="match status" value="1"/>
</dbReference>
<dbReference type="GO" id="GO:0016491">
    <property type="term" value="F:oxidoreductase activity"/>
    <property type="evidence" value="ECO:0007669"/>
    <property type="project" value="UniProtKB-KW"/>
</dbReference>
<dbReference type="AlphaFoldDB" id="A0A4Q9QX90"/>
<dbReference type="PANTHER" id="PTHR43333">
    <property type="entry name" value="2-HACID_DH_C DOMAIN-CONTAINING PROTEIN"/>
    <property type="match status" value="1"/>
</dbReference>
<evidence type="ECO:0000256" key="1">
    <source>
        <dbReference type="ARBA" id="ARBA00023002"/>
    </source>
</evidence>
<reference evidence="4 5" key="1">
    <citation type="submission" date="2018-06" db="EMBL/GenBank/DDBJ databases">
        <title>Three novel Pseudomonas species isolated from symptomatic oak.</title>
        <authorList>
            <person name="Bueno-Gonzalez V."/>
            <person name="Brady C."/>
        </authorList>
    </citation>
    <scope>NUCLEOTIDE SEQUENCE [LARGE SCALE GENOMIC DNA]</scope>
    <source>
        <strain evidence="4 5">P17C</strain>
    </source>
</reference>
<keyword evidence="1" id="KW-0560">Oxidoreductase</keyword>
<dbReference type="Proteomes" id="UP000292639">
    <property type="component" value="Unassembled WGS sequence"/>
</dbReference>
<dbReference type="RefSeq" id="WP_131185990.1">
    <property type="nucleotide sequence ID" value="NZ_QJUO01000042.1"/>
</dbReference>
<dbReference type="PANTHER" id="PTHR43333:SF1">
    <property type="entry name" value="D-ISOMER SPECIFIC 2-HYDROXYACID DEHYDROGENASE NAD-BINDING DOMAIN-CONTAINING PROTEIN"/>
    <property type="match status" value="1"/>
</dbReference>
<dbReference type="EMBL" id="QJUP01000036">
    <property type="protein sequence ID" value="TBU88866.1"/>
    <property type="molecule type" value="Genomic_DNA"/>
</dbReference>
<evidence type="ECO:0000259" key="3">
    <source>
        <dbReference type="Pfam" id="PF02826"/>
    </source>
</evidence>
<dbReference type="InterPro" id="IPR036291">
    <property type="entry name" value="NAD(P)-bd_dom_sf"/>
</dbReference>
<protein>
    <submittedName>
        <fullName evidence="4">Dihydrofolate reductase</fullName>
    </submittedName>
</protein>
<evidence type="ECO:0000313" key="4">
    <source>
        <dbReference type="EMBL" id="TBU88866.1"/>
    </source>
</evidence>
<accession>A0A4Q9QX90</accession>